<dbReference type="KEGG" id="psul:AU252_02445"/>
<feature type="transmembrane region" description="Helical" evidence="1">
    <location>
        <begin position="137"/>
        <end position="158"/>
    </location>
</feature>
<accession>A0A0U3FMS5</accession>
<evidence type="ECO:0000313" key="3">
    <source>
        <dbReference type="Proteomes" id="UP000065151"/>
    </source>
</evidence>
<dbReference type="AlphaFoldDB" id="A0A0U3FMS5"/>
<keyword evidence="1" id="KW-0472">Membrane</keyword>
<dbReference type="RefSeq" id="WP_058929369.1">
    <property type="nucleotide sequence ID" value="NZ_CP013747.1"/>
</dbReference>
<evidence type="ECO:0008006" key="4">
    <source>
        <dbReference type="Google" id="ProtNLM"/>
    </source>
</evidence>
<dbReference type="STRING" id="121292.AU252_02445"/>
<proteinExistence type="predicted"/>
<gene>
    <name evidence="2" type="ORF">AU252_02445</name>
</gene>
<name>A0A0U3FMS5_9MICC</name>
<feature type="transmembrane region" description="Helical" evidence="1">
    <location>
        <begin position="12"/>
        <end position="34"/>
    </location>
</feature>
<reference evidence="2 3" key="1">
    <citation type="submission" date="2015-12" db="EMBL/GenBank/DDBJ databases">
        <authorList>
            <person name="Shamseldin A."/>
            <person name="Moawad H."/>
            <person name="Abd El-Rahim W.M."/>
            <person name="Sadowsky M.J."/>
        </authorList>
    </citation>
    <scope>NUCLEOTIDE SEQUENCE [LARGE SCALE GENOMIC DNA]</scope>
    <source>
        <strain evidence="2 3">Ar51</strain>
    </source>
</reference>
<dbReference type="Proteomes" id="UP000065151">
    <property type="component" value="Chromosome"/>
</dbReference>
<organism evidence="2">
    <name type="scientific">Pseudarthrobacter sulfonivorans</name>
    <dbReference type="NCBI Taxonomy" id="121292"/>
    <lineage>
        <taxon>Bacteria</taxon>
        <taxon>Bacillati</taxon>
        <taxon>Actinomycetota</taxon>
        <taxon>Actinomycetes</taxon>
        <taxon>Micrococcales</taxon>
        <taxon>Micrococcaceae</taxon>
        <taxon>Pseudarthrobacter</taxon>
    </lineage>
</organism>
<protein>
    <recommendedName>
        <fullName evidence="4">ABC transporter permease</fullName>
    </recommendedName>
</protein>
<evidence type="ECO:0000313" key="2">
    <source>
        <dbReference type="EMBL" id="ALV40167.1"/>
    </source>
</evidence>
<keyword evidence="1" id="KW-1133">Transmembrane helix</keyword>
<sequence length="177" mass="18122">MREHISRRSSRLPWKWFAAAAAGGVPVGLLWWLLAPGGMNLITRNPALADGTNPEVWLLRDLTLAGLCVFAGCLVAVFLTDIGGRDAQAAFLLGLAGGLGGALIAWLTGVLAGQLWGGPADTSVNASVAFSLRSLPVLILWPAATATSVFVLSLINLLRSGPGSAGMPVAEGNAPGA</sequence>
<feature type="transmembrane region" description="Helical" evidence="1">
    <location>
        <begin position="91"/>
        <end position="117"/>
    </location>
</feature>
<feature type="transmembrane region" description="Helical" evidence="1">
    <location>
        <begin position="62"/>
        <end position="79"/>
    </location>
</feature>
<evidence type="ECO:0000256" key="1">
    <source>
        <dbReference type="SAM" id="Phobius"/>
    </source>
</evidence>
<dbReference type="EMBL" id="CP013747">
    <property type="protein sequence ID" value="ALV40167.1"/>
    <property type="molecule type" value="Genomic_DNA"/>
</dbReference>
<keyword evidence="1" id="KW-0812">Transmembrane</keyword>